<dbReference type="Proteomes" id="UP000004662">
    <property type="component" value="Chromosome"/>
</dbReference>
<dbReference type="SMART" id="SM00400">
    <property type="entry name" value="ZnF_CHCC"/>
    <property type="match status" value="1"/>
</dbReference>
<name>G7QBJ5_9BACT</name>
<dbReference type="EMBL" id="CM001368">
    <property type="protein sequence ID" value="EHJ48858.1"/>
    <property type="molecule type" value="Genomic_DNA"/>
</dbReference>
<evidence type="ECO:0000313" key="5">
    <source>
        <dbReference type="EMBL" id="EHJ48858.1"/>
    </source>
</evidence>
<reference evidence="6" key="1">
    <citation type="journal article" date="2015" name="Genome Announc.">
        <title>High-Quality Draft Genome Sequence of Desulfovibrio carbinoliphilus FW-101-2B, an Organic Acid-Oxidizing Sulfate-Reducing Bacterium Isolated from Uranium(VI)-Contaminated Groundwater.</title>
        <authorList>
            <person name="Ramsay B.D."/>
            <person name="Hwang C."/>
            <person name="Woo H.L."/>
            <person name="Carroll S.L."/>
            <person name="Lucas S."/>
            <person name="Han J."/>
            <person name="Lapidus A.L."/>
            <person name="Cheng J.F."/>
            <person name="Goodwin L.A."/>
            <person name="Pitluck S."/>
            <person name="Peters L."/>
            <person name="Chertkov O."/>
            <person name="Held B."/>
            <person name="Detter J.C."/>
            <person name="Han C.S."/>
            <person name="Tapia R."/>
            <person name="Land M.L."/>
            <person name="Hauser L.J."/>
            <person name="Kyrpides N.C."/>
            <person name="Ivanova N.N."/>
            <person name="Mikhailova N."/>
            <person name="Pagani I."/>
            <person name="Woyke T."/>
            <person name="Arkin A.P."/>
            <person name="Dehal P."/>
            <person name="Chivian D."/>
            <person name="Criddle C.S."/>
            <person name="Wu W."/>
            <person name="Chakraborty R."/>
            <person name="Hazen T.C."/>
            <person name="Fields M.W."/>
        </authorList>
    </citation>
    <scope>NUCLEOTIDE SEQUENCE [LARGE SCALE GENOMIC DNA]</scope>
    <source>
        <strain evidence="6">FW-101-2B</strain>
    </source>
</reference>
<evidence type="ECO:0000256" key="1">
    <source>
        <dbReference type="ARBA" id="ARBA00022723"/>
    </source>
</evidence>
<dbReference type="HOGENOM" id="CLU_069090_0_0_7"/>
<evidence type="ECO:0000313" key="6">
    <source>
        <dbReference type="Proteomes" id="UP000004662"/>
    </source>
</evidence>
<dbReference type="eggNOG" id="COG0358">
    <property type="taxonomic scope" value="Bacteria"/>
</dbReference>
<evidence type="ECO:0000259" key="4">
    <source>
        <dbReference type="SMART" id="SM00400"/>
    </source>
</evidence>
<dbReference type="InterPro" id="IPR036977">
    <property type="entry name" value="DNA_primase_Znf_CHC2"/>
</dbReference>
<dbReference type="SUPFAM" id="SSF57783">
    <property type="entry name" value="Zinc beta-ribbon"/>
    <property type="match status" value="1"/>
</dbReference>
<dbReference type="InterPro" id="IPR013264">
    <property type="entry name" value="DNAG_N"/>
</dbReference>
<keyword evidence="3" id="KW-0862">Zinc</keyword>
<proteinExistence type="predicted"/>
<dbReference type="Gene3D" id="3.90.980.10">
    <property type="entry name" value="DNA primase, catalytic core, N-terminal domain"/>
    <property type="match status" value="1"/>
</dbReference>
<dbReference type="Pfam" id="PF13155">
    <property type="entry name" value="Toprim_2"/>
    <property type="match status" value="1"/>
</dbReference>
<dbReference type="Gene3D" id="3.40.1360.10">
    <property type="match status" value="1"/>
</dbReference>
<dbReference type="GO" id="GO:0003899">
    <property type="term" value="F:DNA-directed RNA polymerase activity"/>
    <property type="evidence" value="ECO:0007669"/>
    <property type="project" value="InterPro"/>
</dbReference>
<dbReference type="InterPro" id="IPR050219">
    <property type="entry name" value="DnaG_primase"/>
</dbReference>
<dbReference type="InterPro" id="IPR037068">
    <property type="entry name" value="DNA_primase_core_N_sf"/>
</dbReference>
<organism evidence="5 6">
    <name type="scientific">Solidesulfovibrio carbinoliphilus subsp. oakridgensis</name>
    <dbReference type="NCBI Taxonomy" id="694327"/>
    <lineage>
        <taxon>Bacteria</taxon>
        <taxon>Pseudomonadati</taxon>
        <taxon>Thermodesulfobacteriota</taxon>
        <taxon>Desulfovibrionia</taxon>
        <taxon>Desulfovibrionales</taxon>
        <taxon>Desulfovibrionaceae</taxon>
        <taxon>Solidesulfovibrio</taxon>
    </lineage>
</organism>
<keyword evidence="2" id="KW-0863">Zinc-finger</keyword>
<keyword evidence="6" id="KW-1185">Reference proteome</keyword>
<dbReference type="SUPFAM" id="SSF56731">
    <property type="entry name" value="DNA primase core"/>
    <property type="match status" value="1"/>
</dbReference>
<dbReference type="GO" id="GO:0006269">
    <property type="term" value="P:DNA replication, synthesis of primer"/>
    <property type="evidence" value="ECO:0007669"/>
    <property type="project" value="TreeGrafter"/>
</dbReference>
<dbReference type="OrthoDB" id="9803773at2"/>
<dbReference type="RefSeq" id="WP_009182218.1">
    <property type="nucleotide sequence ID" value="NZ_CM001368.1"/>
</dbReference>
<gene>
    <name evidence="5" type="ORF">DFW101_2855</name>
</gene>
<dbReference type="PANTHER" id="PTHR30313">
    <property type="entry name" value="DNA PRIMASE"/>
    <property type="match status" value="1"/>
</dbReference>
<dbReference type="InterPro" id="IPR002694">
    <property type="entry name" value="Znf_CHC2"/>
</dbReference>
<feature type="domain" description="Zinc finger CHC2-type" evidence="4">
    <location>
        <begin position="27"/>
        <end position="82"/>
    </location>
</feature>
<dbReference type="GO" id="GO:0008270">
    <property type="term" value="F:zinc ion binding"/>
    <property type="evidence" value="ECO:0007669"/>
    <property type="project" value="UniProtKB-KW"/>
</dbReference>
<evidence type="ECO:0000256" key="2">
    <source>
        <dbReference type="ARBA" id="ARBA00022771"/>
    </source>
</evidence>
<protein>
    <submittedName>
        <fullName evidence="5">Zinc finger, CHC2-family protein</fullName>
    </submittedName>
</protein>
<dbReference type="STRING" id="694327.DFW101_2855"/>
<dbReference type="GO" id="GO:0003677">
    <property type="term" value="F:DNA binding"/>
    <property type="evidence" value="ECO:0007669"/>
    <property type="project" value="InterPro"/>
</dbReference>
<dbReference type="Gene3D" id="3.90.580.10">
    <property type="entry name" value="Zinc finger, CHC2-type domain"/>
    <property type="match status" value="1"/>
</dbReference>
<dbReference type="Pfam" id="PF01807">
    <property type="entry name" value="Zn_ribbon_DnaG"/>
    <property type="match status" value="1"/>
</dbReference>
<accession>G7QBJ5</accession>
<evidence type="ECO:0000256" key="3">
    <source>
        <dbReference type="ARBA" id="ARBA00022833"/>
    </source>
</evidence>
<keyword evidence="1" id="KW-0479">Metal-binding</keyword>
<dbReference type="GO" id="GO:0005737">
    <property type="term" value="C:cytoplasm"/>
    <property type="evidence" value="ECO:0007669"/>
    <property type="project" value="TreeGrafter"/>
</dbReference>
<sequence length="345" mass="39429">MNKMINDIKSIPIKEVALKLGIKVKGNKANCFGGHDNKTPSLSFTPGKNLWHCFGCGLGGNNIDLVEKSLRCTFKQSLQWFATNFGINIFNFRKTHDKLYNRQKVAVRQGIKKATAEVDTYKADLELYEWIIKKLELSPEGENYLRERGLKEETISYFKLCDIVSPNKLFMEAVKAWGLERLHKAGLTRINRNKTHSFIWWGHNIIIPFMSNGHVTYIQARRLEQGGPKYINISNIQKPMFNLDILRKLKPGSRVYICEGVFDCIVGWQFKLNTVGILGVGSFKDEWVDLFANFNIVIIPDADEAGEAFGLKVQKVFAKMAKVIQIVKLPNGSDLNDFLTEKHRR</sequence>
<dbReference type="Pfam" id="PF08275">
    <property type="entry name" value="DNAG_N"/>
    <property type="match status" value="1"/>
</dbReference>
<dbReference type="AlphaFoldDB" id="G7QBJ5"/>
<dbReference type="PANTHER" id="PTHR30313:SF2">
    <property type="entry name" value="DNA PRIMASE"/>
    <property type="match status" value="1"/>
</dbReference>